<dbReference type="Gene3D" id="3.30.70.2970">
    <property type="entry name" value="Protein of unknown function (DUF541), domain 2"/>
    <property type="match status" value="1"/>
</dbReference>
<gene>
    <name evidence="2" type="ORF">MYP_1555</name>
</gene>
<dbReference type="PANTHER" id="PTHR34387:SF2">
    <property type="entry name" value="SLR1258 PROTEIN"/>
    <property type="match status" value="1"/>
</dbReference>
<dbReference type="InterPro" id="IPR052022">
    <property type="entry name" value="26kDa_periplasmic_antigen"/>
</dbReference>
<evidence type="ECO:0000256" key="1">
    <source>
        <dbReference type="SAM" id="Coils"/>
    </source>
</evidence>
<sequence length="222" mass="24290">MSLQTSFGQETKTRTLTAVGRGEIKAAPDLVVLNLDISAKNMDFNKAIEELNKKAAALEKQIVAAGFKKEDLKTTSYTVNKNYEYQNGRSIDSGFIANHSYTLEFPNEQSKIVNVVKSISKGVDVTYNFGFTLSDAKNKELKAELLKRAVKVATDEATVLAAASGVKLKQINEINYGLSEVVPFAMANARMAKMSAEGDFAGFDAKDISLSEKVTITWEITQ</sequence>
<dbReference type="GO" id="GO:0006974">
    <property type="term" value="P:DNA damage response"/>
    <property type="evidence" value="ECO:0007669"/>
    <property type="project" value="TreeGrafter"/>
</dbReference>
<evidence type="ECO:0000313" key="2">
    <source>
        <dbReference type="EMBL" id="GAL84327.1"/>
    </source>
</evidence>
<protein>
    <recommendedName>
        <fullName evidence="4">Outer membrane protein</fullName>
    </recommendedName>
</protein>
<dbReference type="eggNOG" id="COG2968">
    <property type="taxonomic scope" value="Bacteria"/>
</dbReference>
<dbReference type="Gene3D" id="3.30.110.170">
    <property type="entry name" value="Protein of unknown function (DUF541), domain 1"/>
    <property type="match status" value="1"/>
</dbReference>
<organism evidence="2 3">
    <name type="scientific">Sporocytophaga myxococcoides</name>
    <dbReference type="NCBI Taxonomy" id="153721"/>
    <lineage>
        <taxon>Bacteria</taxon>
        <taxon>Pseudomonadati</taxon>
        <taxon>Bacteroidota</taxon>
        <taxon>Cytophagia</taxon>
        <taxon>Cytophagales</taxon>
        <taxon>Cytophagaceae</taxon>
        <taxon>Sporocytophaga</taxon>
    </lineage>
</organism>
<dbReference type="Proteomes" id="UP000030185">
    <property type="component" value="Unassembled WGS sequence"/>
</dbReference>
<accession>A0A098LD44</accession>
<proteinExistence type="predicted"/>
<comment type="caution">
    <text evidence="2">The sequence shown here is derived from an EMBL/GenBank/DDBJ whole genome shotgun (WGS) entry which is preliminary data.</text>
</comment>
<dbReference type="EMBL" id="BBLT01000002">
    <property type="protein sequence ID" value="GAL84327.1"/>
    <property type="molecule type" value="Genomic_DNA"/>
</dbReference>
<name>A0A098LD44_9BACT</name>
<feature type="coiled-coil region" evidence="1">
    <location>
        <begin position="41"/>
        <end position="68"/>
    </location>
</feature>
<dbReference type="PANTHER" id="PTHR34387">
    <property type="entry name" value="SLR1258 PROTEIN"/>
    <property type="match status" value="1"/>
</dbReference>
<keyword evidence="3" id="KW-1185">Reference proteome</keyword>
<keyword evidence="1" id="KW-0175">Coiled coil</keyword>
<dbReference type="AlphaFoldDB" id="A0A098LD44"/>
<reference evidence="2 3" key="1">
    <citation type="submission" date="2014-09" db="EMBL/GenBank/DDBJ databases">
        <title>Sporocytophaga myxococcoides PG-01 genome sequencing.</title>
        <authorList>
            <person name="Liu L."/>
            <person name="Gao P.J."/>
            <person name="Chen G.J."/>
            <person name="Wang L.S."/>
        </authorList>
    </citation>
    <scope>NUCLEOTIDE SEQUENCE [LARGE SCALE GENOMIC DNA]</scope>
    <source>
        <strain evidence="2 3">PG-01</strain>
    </source>
</reference>
<dbReference type="InterPro" id="IPR007497">
    <property type="entry name" value="SIMPL/DUF541"/>
</dbReference>
<evidence type="ECO:0008006" key="4">
    <source>
        <dbReference type="Google" id="ProtNLM"/>
    </source>
</evidence>
<evidence type="ECO:0000313" key="3">
    <source>
        <dbReference type="Proteomes" id="UP000030185"/>
    </source>
</evidence>
<dbReference type="Pfam" id="PF04402">
    <property type="entry name" value="SIMPL"/>
    <property type="match status" value="1"/>
</dbReference>